<keyword evidence="2" id="KW-1185">Reference proteome</keyword>
<evidence type="ECO:0000313" key="1">
    <source>
        <dbReference type="EMBL" id="KAH3665238.1"/>
    </source>
</evidence>
<comment type="caution">
    <text evidence="1">The sequence shown here is derived from an EMBL/GenBank/DDBJ whole genome shotgun (WGS) entry which is preliminary data.</text>
</comment>
<evidence type="ECO:0000313" key="2">
    <source>
        <dbReference type="Proteomes" id="UP000788993"/>
    </source>
</evidence>
<organism evidence="1 2">
    <name type="scientific">Ogataea polymorpha</name>
    <dbReference type="NCBI Taxonomy" id="460523"/>
    <lineage>
        <taxon>Eukaryota</taxon>
        <taxon>Fungi</taxon>
        <taxon>Dikarya</taxon>
        <taxon>Ascomycota</taxon>
        <taxon>Saccharomycotina</taxon>
        <taxon>Pichiomycetes</taxon>
        <taxon>Pichiales</taxon>
        <taxon>Pichiaceae</taxon>
        <taxon>Ogataea</taxon>
    </lineage>
</organism>
<dbReference type="Proteomes" id="UP000788993">
    <property type="component" value="Unassembled WGS sequence"/>
</dbReference>
<name>A0A9P8T3T7_9ASCO</name>
<reference evidence="1" key="2">
    <citation type="submission" date="2021-01" db="EMBL/GenBank/DDBJ databases">
        <authorList>
            <person name="Schikora-Tamarit M.A."/>
        </authorList>
    </citation>
    <scope>NUCLEOTIDE SEQUENCE</scope>
    <source>
        <strain evidence="1">NCAIM Y.01608</strain>
    </source>
</reference>
<gene>
    <name evidence="1" type="ORF">OGATHE_004053</name>
</gene>
<accession>A0A9P8T3T7</accession>
<dbReference type="AlphaFoldDB" id="A0A9P8T3T7"/>
<sequence length="174" mass="19025">MDWRCDWDSELRRSEMEEFLPPLEVCVFVTVMSGTIDGGGPTMEDPTEVLLKMELEPPVEMEETEFMLCWTSYTEGLICIMRWWEGGCGGGVVLRGVSGCEGAGLEPGVLKRWGGRAGDGGAGDWGKYSLGIDRGRRISCCIRGADILGYDPVRLWFATCGGAGSGGYCWSEWG</sequence>
<reference evidence="1" key="1">
    <citation type="journal article" date="2021" name="Open Biol.">
        <title>Shared evolutionary footprints suggest mitochondrial oxidative damage underlies multiple complex I losses in fungi.</title>
        <authorList>
            <person name="Schikora-Tamarit M.A."/>
            <person name="Marcet-Houben M."/>
            <person name="Nosek J."/>
            <person name="Gabaldon T."/>
        </authorList>
    </citation>
    <scope>NUCLEOTIDE SEQUENCE</scope>
    <source>
        <strain evidence="1">NCAIM Y.01608</strain>
    </source>
</reference>
<dbReference type="EMBL" id="JAEUBD010001178">
    <property type="protein sequence ID" value="KAH3665238.1"/>
    <property type="molecule type" value="Genomic_DNA"/>
</dbReference>
<protein>
    <submittedName>
        <fullName evidence="1">Uncharacterized protein</fullName>
    </submittedName>
</protein>
<proteinExistence type="predicted"/>